<accession>A0A9W6SX54</accession>
<evidence type="ECO:0000256" key="1">
    <source>
        <dbReference type="ARBA" id="ARBA00006155"/>
    </source>
</evidence>
<dbReference type="SUPFAM" id="SSF69012">
    <property type="entry name" value="alpha-ketoacid dehydrogenase kinase, N-terminal domain"/>
    <property type="match status" value="1"/>
</dbReference>
<dbReference type="PRINTS" id="PR00344">
    <property type="entry name" value="BCTRLSENSOR"/>
</dbReference>
<dbReference type="GO" id="GO:0005759">
    <property type="term" value="C:mitochondrial matrix"/>
    <property type="evidence" value="ECO:0007669"/>
    <property type="project" value="UniProtKB-SubCell"/>
</dbReference>
<evidence type="ECO:0000256" key="6">
    <source>
        <dbReference type="ARBA" id="ARBA00023128"/>
    </source>
</evidence>
<dbReference type="SUPFAM" id="SSF55874">
    <property type="entry name" value="ATPase domain of HSP90 chaperone/DNA topoisomerase II/histidine kinase"/>
    <property type="match status" value="1"/>
</dbReference>
<keyword evidence="6 8" id="KW-0496">Mitochondrion</keyword>
<keyword evidence="2 8" id="KW-0808">Transferase</keyword>
<dbReference type="SMART" id="SM00387">
    <property type="entry name" value="HATPase_c"/>
    <property type="match status" value="1"/>
</dbReference>
<sequence>MKIINPLLNKNHINKYSSLSLNSIINLHKPKVTLNSINKNSLNIIDDLPILYSKQLLSLKNPPDSLPNIYKKPFIDLSKSYKSSFQNIINFKDNNKLLFESFDHLDINNIDIEKTNKTANYLKKLIFFLNPKKTELDIFIDSFESFLKDELNKRSNDLIRLTTDLKVVSNGNLKNFDSNNIIHNYLNKIYYQRIQINFLLSHQLCLFNQRNTENSKFIGVINPNTNIYDLLEDSIVKTFNLFESNGYDYDLNLPDIKINLNNKDLTISCIPNHVIHIIFEVLKNSVLATMHNTNSSSSSSSKEPIIINVFDDPDSIEIKICDQGGGIPRDKLSKIWSYHYTTTDSKTSENSVELLNSTQKETIISGLGFGLPLCKLYILFNHGEFELINHEGFGVDVIIRLPKGINYSNFNSPTTPDIYNRNYY</sequence>
<dbReference type="InterPro" id="IPR004358">
    <property type="entry name" value="Sig_transdc_His_kin-like_C"/>
</dbReference>
<dbReference type="AlphaFoldDB" id="A0A9W6SX54"/>
<evidence type="ECO:0000256" key="3">
    <source>
        <dbReference type="ARBA" id="ARBA00022741"/>
    </source>
</evidence>
<dbReference type="PROSITE" id="PS50109">
    <property type="entry name" value="HIS_KIN"/>
    <property type="match status" value="1"/>
</dbReference>
<evidence type="ECO:0000256" key="8">
    <source>
        <dbReference type="RuleBase" id="RU366032"/>
    </source>
</evidence>
<dbReference type="PANTHER" id="PTHR11947:SF3">
    <property type="entry name" value="[PYRUVATE DEHYDROGENASE (ACETYL-TRANSFERRING)] KINASE, MITOCHONDRIAL"/>
    <property type="match status" value="1"/>
</dbReference>
<evidence type="ECO:0000256" key="4">
    <source>
        <dbReference type="ARBA" id="ARBA00022777"/>
    </source>
</evidence>
<dbReference type="EMBL" id="BSXN01000560">
    <property type="protein sequence ID" value="GME69044.1"/>
    <property type="molecule type" value="Genomic_DNA"/>
</dbReference>
<dbReference type="GO" id="GO:0010906">
    <property type="term" value="P:regulation of glucose metabolic process"/>
    <property type="evidence" value="ECO:0007669"/>
    <property type="project" value="TreeGrafter"/>
</dbReference>
<dbReference type="PANTHER" id="PTHR11947">
    <property type="entry name" value="PYRUVATE DEHYDROGENASE KINASE"/>
    <property type="match status" value="1"/>
</dbReference>
<comment type="subcellular location">
    <subcellularLocation>
        <location evidence="8">Mitochondrion matrix</location>
    </subcellularLocation>
</comment>
<evidence type="ECO:0000313" key="10">
    <source>
        <dbReference type="EMBL" id="GME69044.1"/>
    </source>
</evidence>
<dbReference type="InterPro" id="IPR036890">
    <property type="entry name" value="HATPase_C_sf"/>
</dbReference>
<evidence type="ECO:0000313" key="11">
    <source>
        <dbReference type="Proteomes" id="UP001165120"/>
    </source>
</evidence>
<dbReference type="InterPro" id="IPR036784">
    <property type="entry name" value="AK/P_DHK_N_sf"/>
</dbReference>
<comment type="catalytic activity">
    <reaction evidence="7">
        <text>L-seryl-[pyruvate dehydrogenase E1 alpha subunit] + ATP = O-phospho-L-seryl-[pyruvate dehydrogenase E1 alpha subunit] + ADP + H(+)</text>
        <dbReference type="Rhea" id="RHEA:23052"/>
        <dbReference type="Rhea" id="RHEA-COMP:13689"/>
        <dbReference type="Rhea" id="RHEA-COMP:13690"/>
        <dbReference type="ChEBI" id="CHEBI:15378"/>
        <dbReference type="ChEBI" id="CHEBI:29999"/>
        <dbReference type="ChEBI" id="CHEBI:30616"/>
        <dbReference type="ChEBI" id="CHEBI:83421"/>
        <dbReference type="ChEBI" id="CHEBI:456216"/>
        <dbReference type="EC" id="2.7.11.2"/>
    </reaction>
</comment>
<name>A0A9W6SX54_CANBO</name>
<protein>
    <recommendedName>
        <fullName evidence="8">Protein-serine/threonine kinase</fullName>
        <ecNumber evidence="8">2.7.11.-</ecNumber>
    </recommendedName>
</protein>
<feature type="domain" description="Histidine kinase" evidence="9">
    <location>
        <begin position="271"/>
        <end position="405"/>
    </location>
</feature>
<dbReference type="Pfam" id="PF10436">
    <property type="entry name" value="BCDHK_Adom3"/>
    <property type="match status" value="1"/>
</dbReference>
<evidence type="ECO:0000256" key="2">
    <source>
        <dbReference type="ARBA" id="ARBA00022679"/>
    </source>
</evidence>
<dbReference type="InterPro" id="IPR003594">
    <property type="entry name" value="HATPase_dom"/>
</dbReference>
<keyword evidence="11" id="KW-1185">Reference proteome</keyword>
<reference evidence="10" key="1">
    <citation type="submission" date="2023-04" db="EMBL/GenBank/DDBJ databases">
        <title>Candida boidinii NBRC 10035.</title>
        <authorList>
            <person name="Ichikawa N."/>
            <person name="Sato H."/>
            <person name="Tonouchi N."/>
        </authorList>
    </citation>
    <scope>NUCLEOTIDE SEQUENCE</scope>
    <source>
        <strain evidence="10">NBRC 10035</strain>
    </source>
</reference>
<dbReference type="EC" id="2.7.11.-" evidence="8"/>
<dbReference type="Gene3D" id="3.30.565.10">
    <property type="entry name" value="Histidine kinase-like ATPase, C-terminal domain"/>
    <property type="match status" value="1"/>
</dbReference>
<dbReference type="Proteomes" id="UP001165120">
    <property type="component" value="Unassembled WGS sequence"/>
</dbReference>
<dbReference type="InterPro" id="IPR005467">
    <property type="entry name" value="His_kinase_dom"/>
</dbReference>
<evidence type="ECO:0000259" key="9">
    <source>
        <dbReference type="PROSITE" id="PS50109"/>
    </source>
</evidence>
<comment type="caution">
    <text evidence="10">The sequence shown here is derived from an EMBL/GenBank/DDBJ whole genome shotgun (WGS) entry which is preliminary data.</text>
</comment>
<dbReference type="GO" id="GO:0005524">
    <property type="term" value="F:ATP binding"/>
    <property type="evidence" value="ECO:0007669"/>
    <property type="project" value="UniProtKB-UniRule"/>
</dbReference>
<dbReference type="Pfam" id="PF02518">
    <property type="entry name" value="HATPase_c"/>
    <property type="match status" value="1"/>
</dbReference>
<dbReference type="InterPro" id="IPR018955">
    <property type="entry name" value="BCDHK/PDK_N"/>
</dbReference>
<gene>
    <name evidence="10" type="ORF">Cboi02_000204000</name>
</gene>
<keyword evidence="5 8" id="KW-0067">ATP-binding</keyword>
<evidence type="ECO:0000256" key="5">
    <source>
        <dbReference type="ARBA" id="ARBA00022840"/>
    </source>
</evidence>
<dbReference type="GO" id="GO:0004740">
    <property type="term" value="F:pyruvate dehydrogenase (acetyl-transferring) kinase activity"/>
    <property type="evidence" value="ECO:0007669"/>
    <property type="project" value="UniProtKB-EC"/>
</dbReference>
<organism evidence="10 11">
    <name type="scientific">Candida boidinii</name>
    <name type="common">Yeast</name>
    <dbReference type="NCBI Taxonomy" id="5477"/>
    <lineage>
        <taxon>Eukaryota</taxon>
        <taxon>Fungi</taxon>
        <taxon>Dikarya</taxon>
        <taxon>Ascomycota</taxon>
        <taxon>Saccharomycotina</taxon>
        <taxon>Pichiomycetes</taxon>
        <taxon>Pichiales</taxon>
        <taxon>Pichiaceae</taxon>
        <taxon>Ogataea</taxon>
        <taxon>Ogataea/Candida clade</taxon>
    </lineage>
</organism>
<evidence type="ECO:0000256" key="7">
    <source>
        <dbReference type="ARBA" id="ARBA00048201"/>
    </source>
</evidence>
<keyword evidence="4 8" id="KW-0418">Kinase</keyword>
<keyword evidence="3 8" id="KW-0547">Nucleotide-binding</keyword>
<proteinExistence type="inferred from homology"/>
<dbReference type="Gene3D" id="1.20.140.20">
    <property type="entry name" value="Alpha-ketoacid/pyruvate dehydrogenase kinase, N-terminal domain"/>
    <property type="match status" value="1"/>
</dbReference>
<dbReference type="InterPro" id="IPR039028">
    <property type="entry name" value="BCKD/PDK"/>
</dbReference>
<comment type="similarity">
    <text evidence="1 8">Belongs to the PDK/BCKDK protein kinase family.</text>
</comment>